<dbReference type="RefSeq" id="WP_270151920.1">
    <property type="nucleotide sequence ID" value="NZ_CP115453.1"/>
</dbReference>
<geneLocation type="plasmid" evidence="1 2">
    <name>punmamed4</name>
</geneLocation>
<keyword evidence="1" id="KW-0614">Plasmid</keyword>
<dbReference type="Proteomes" id="UP001212821">
    <property type="component" value="Plasmid punmamed4"/>
</dbReference>
<sequence length="123" mass="13453">MHDFNQLLADLQPYLQTLDSVLVILNRITALTCRRPASMTAMTTPAPRAPLSLDQIDCSRAELAGILWQLLDQIPTESHGKDAGSTMLLLIDPDHGDRGKVTIQPDQLAPLTAMLAELLPDAR</sequence>
<evidence type="ECO:0000313" key="2">
    <source>
        <dbReference type="Proteomes" id="UP001212821"/>
    </source>
</evidence>
<accession>A0ABY7QH71</accession>
<protein>
    <submittedName>
        <fullName evidence="1">Uncharacterized protein</fullName>
    </submittedName>
</protein>
<reference evidence="1 2" key="1">
    <citation type="submission" date="2022-12" db="EMBL/GenBank/DDBJ databases">
        <title>HUAS 3-15.</title>
        <authorList>
            <person name="Mo P."/>
        </authorList>
    </citation>
    <scope>NUCLEOTIDE SEQUENCE [LARGE SCALE GENOMIC DNA]</scope>
    <source>
        <strain evidence="1 2">HUAS 3-15</strain>
        <plasmid evidence="1 2">punmamed4</plasmid>
    </source>
</reference>
<keyword evidence="2" id="KW-1185">Reference proteome</keyword>
<evidence type="ECO:0000313" key="1">
    <source>
        <dbReference type="EMBL" id="WBP92175.1"/>
    </source>
</evidence>
<organism evidence="1 2">
    <name type="scientific">Kitasatospora cathayae</name>
    <dbReference type="NCBI Taxonomy" id="3004092"/>
    <lineage>
        <taxon>Bacteria</taxon>
        <taxon>Bacillati</taxon>
        <taxon>Actinomycetota</taxon>
        <taxon>Actinomycetes</taxon>
        <taxon>Kitasatosporales</taxon>
        <taxon>Streptomycetaceae</taxon>
        <taxon>Kitasatospora</taxon>
    </lineage>
</organism>
<gene>
    <name evidence="1" type="ORF">O1G21_41250</name>
</gene>
<proteinExistence type="predicted"/>
<name>A0ABY7QH71_9ACTN</name>
<dbReference type="EMBL" id="CP115453">
    <property type="protein sequence ID" value="WBP92175.1"/>
    <property type="molecule type" value="Genomic_DNA"/>
</dbReference>